<proteinExistence type="predicted"/>
<reference evidence="2" key="1">
    <citation type="submission" date="2022-06" db="EMBL/GenBank/DDBJ databases">
        <authorList>
            <person name="Ping M."/>
        </authorList>
    </citation>
    <scope>NUCLEOTIDE SEQUENCE</scope>
    <source>
        <strain evidence="2">JCM11759T</strain>
    </source>
</reference>
<protein>
    <submittedName>
        <fullName evidence="2">Uncharacterized protein</fullName>
    </submittedName>
</protein>
<evidence type="ECO:0000256" key="1">
    <source>
        <dbReference type="SAM" id="MobiDB-lite"/>
    </source>
</evidence>
<feature type="compositionally biased region" description="Basic and acidic residues" evidence="1">
    <location>
        <begin position="468"/>
        <end position="477"/>
    </location>
</feature>
<feature type="region of interest" description="Disordered" evidence="1">
    <location>
        <begin position="457"/>
        <end position="477"/>
    </location>
</feature>
<dbReference type="Proteomes" id="UP001055940">
    <property type="component" value="Chromosome"/>
</dbReference>
<keyword evidence="3" id="KW-1185">Reference proteome</keyword>
<evidence type="ECO:0000313" key="3">
    <source>
        <dbReference type="Proteomes" id="UP001055940"/>
    </source>
</evidence>
<evidence type="ECO:0000313" key="2">
    <source>
        <dbReference type="EMBL" id="USY17904.1"/>
    </source>
</evidence>
<gene>
    <name evidence="2" type="ORF">NE857_21555</name>
</gene>
<dbReference type="RefSeq" id="WP_254417394.1">
    <property type="nucleotide sequence ID" value="NZ_BAAAJB010000011.1"/>
</dbReference>
<sequence>MPRPANPYTRAYADFRRNTEHHELHVLHDDGLYRHLRVQAPGTRMWSWDVTTWPGHLATSGDIANGHVFAREPDMLAFFSHAAKSEGHYTDGAPSISVGYWAEKIQGHGLVDVKTYDPDSFLQQVREHLEGHDEIGSEAGEFRDRQIALLTRIHELRGLDEDTRAQLFDAHWAAEESCAALGGRRTTKIEGSTLRQERHEAARSALSALWSVDGIDDEAFDALVEEHDYRELADVEVPRLTPAERREEILDDARRHADSETEARIWLAEHEDEVGSGTWEWDLREYDPHFLLACYALELTARLWNEHVKRRGVNDTYVLVRKGRVQNRPAQPVIDVSVLDHEAPDASMAADALDARERIMAVPQASEELRVTVHELTELVREHGDESACARLDQAIDREMAASERALDHREILAYWAAVRSEREERALARPWPGPAHSGATRTTLLRRILDGLGLWQPPPVESVEQPSTRDAERAQD</sequence>
<dbReference type="EMBL" id="CP099837">
    <property type="protein sequence ID" value="USY17904.1"/>
    <property type="molecule type" value="Genomic_DNA"/>
</dbReference>
<organism evidence="2 3">
    <name type="scientific">Nocardiopsis exhalans</name>
    <dbReference type="NCBI Taxonomy" id="163604"/>
    <lineage>
        <taxon>Bacteria</taxon>
        <taxon>Bacillati</taxon>
        <taxon>Actinomycetota</taxon>
        <taxon>Actinomycetes</taxon>
        <taxon>Streptosporangiales</taxon>
        <taxon>Nocardiopsidaceae</taxon>
        <taxon>Nocardiopsis</taxon>
    </lineage>
</organism>
<name>A0ABY5D3Y7_9ACTN</name>
<accession>A0ABY5D3Y7</accession>